<evidence type="ECO:0000259" key="14">
    <source>
        <dbReference type="PROSITE" id="PS50105"/>
    </source>
</evidence>
<evidence type="ECO:0000256" key="5">
    <source>
        <dbReference type="ARBA" id="ARBA00022741"/>
    </source>
</evidence>
<evidence type="ECO:0000256" key="12">
    <source>
        <dbReference type="SAM" id="Phobius"/>
    </source>
</evidence>
<keyword evidence="3" id="KW-0723">Serine/threonine-protein kinase</keyword>
<keyword evidence="12" id="KW-0472">Membrane</keyword>
<dbReference type="InterPro" id="IPR011009">
    <property type="entry name" value="Kinase-like_dom_sf"/>
</dbReference>
<dbReference type="InterPro" id="IPR013761">
    <property type="entry name" value="SAM/pointed_sf"/>
</dbReference>
<feature type="domain" description="SAM" evidence="14">
    <location>
        <begin position="698"/>
        <end position="761"/>
    </location>
</feature>
<evidence type="ECO:0000256" key="9">
    <source>
        <dbReference type="ARBA" id="ARBA00048329"/>
    </source>
</evidence>
<dbReference type="InterPro" id="IPR029458">
    <property type="entry name" value="Ras-bd_By2"/>
</dbReference>
<evidence type="ECO:0000313" key="15">
    <source>
        <dbReference type="EMBL" id="QWU89121.1"/>
    </source>
</evidence>
<dbReference type="SMART" id="SM01304">
    <property type="entry name" value="Ras_bdg_2"/>
    <property type="match status" value="1"/>
</dbReference>
<dbReference type="Pfam" id="PF00536">
    <property type="entry name" value="SAM_1"/>
    <property type="match status" value="1"/>
</dbReference>
<dbReference type="CDD" id="cd09534">
    <property type="entry name" value="SAM_Ste11_fungal"/>
    <property type="match status" value="1"/>
</dbReference>
<evidence type="ECO:0000256" key="4">
    <source>
        <dbReference type="ARBA" id="ARBA00022679"/>
    </source>
</evidence>
<dbReference type="PROSITE" id="PS50105">
    <property type="entry name" value="SAM_DOMAIN"/>
    <property type="match status" value="1"/>
</dbReference>
<keyword evidence="12" id="KW-1133">Transmembrane helix</keyword>
<dbReference type="Pfam" id="PF14847">
    <property type="entry name" value="Ras_bdg_2"/>
    <property type="match status" value="1"/>
</dbReference>
<evidence type="ECO:0000313" key="16">
    <source>
        <dbReference type="Proteomes" id="UP000825434"/>
    </source>
</evidence>
<name>A0ABX8I776_9ASCO</name>
<dbReference type="SMART" id="SM00220">
    <property type="entry name" value="S_TKc"/>
    <property type="match status" value="1"/>
</dbReference>
<sequence length="1395" mass="156230">MVALPKRWIRNISYLAGALVILCLLFFVAQEQNLVSPTLNLNYWGEELKSRRLYIRDITVETCLRATNQRCRNKKLKAFALRKDLSLGSSWVYRSNLNLRFTGPNAANKIIDDVVVDIAVGNPETDGKIKNNQNLLIPEKVLKDIHKSRVYSGDDRTQIEEGNKDEKLDAKVDPDEIMRLKQEQESQAEDLRAATEKEKESKSKEGEANKQVEEVKESADDNSEEAVEDKPKEEISEEAQEEESGNQKRETHKTYHTLNGYYLIPTPEQLEKARWINRGHGIWIKKGPVSADAVRWVNVVYGPDATVHEEKVEILESPLQDTGAPKGLEPRLVVNRGEPSSPEKKLRFNKDGKFKILQIADAHFSTGVGKCRDPEPPESAKGCEADPRTIRFIEKVLDIEKPDFVALTGDQIFGDDAPDPQTALWKLVTPLEKRKIPYGLVLGNHDDQSTMNREQLMDWASYLPHSMAAKGPEEVDGFGNYGITVRSSHMSQKVAAALYFLDSHSYSTQPKIAGGYDWFKDSQAWWLEQESGLMAEQMVKKNGLSMAFFHIPIPEFKNLDGQAFVGKHLEGVASPKYNSGMRTHLANAKVQVAAVGHDHCNDYCLLDVENAGSEEHESKVWLCYGGGVGEGGYGGYDGYIRRMRVYDLDENEGSIRSWKRAENNPDFVFDKQRIVQVIYTYHRSSNTRSTTHYIPSFMEYTDLSSWLAKNKCSQHLGKFIENGVTLDLVPELDTAALQELGISKVGDRLRLEIAISNLNMQRLKTSVSVEEVQKQISSELSLQCNQGSKTFSGVVPQENDDATFVPNGRLSRSRSTAEKEVPGRTVTFILPDGSMKKVNIEGCFNTQSIKRKGLKTLGVKGRDTDYDTYIHTTGPGGAKISSLYDVEFVTICFAPDRTEKHRIMLTPKGEQPSPTAAEQSLRILQRMAGRKPQTPQMRNFFGQRPPSELISSNLGEYFPQAPQQELETTVRNSVRYSMRLSRRFRIPTTSSIFSGKSGAVSMASSERKLRNHRTIGDMMVHNVSVIDEATNPDTISLASKPDLSSVDDSRSDVSQRTDVNKHRFSVAASYTTNNNRYSRIELFSIDSDDDNTDDCLDYYGGLGADGEDIQPFIPGKKWVQGARIGAGSFGTVVLGMDPVTGELMAVKQVPIPTGAARHNESQRSMIEALHHEMSLLKELNHENIVRYFGSSSEGSFLNIFLEYVPGGSVQSMLQSYGPFEEPLIRNFVRQVLVGLSYLHSVDIIHRDIKGANILIDIKGTVKISDFGISKKVDSSEDREGNKQARRASLQGSVYWMAPEVVKQTAYTKKADIWSVGCLVVEMFTGKHPFPSFSQMQAIFKIGTHTQPLVPEWCTAEGKDFLTQTFEIDYDKRPTATQLLGEAFLSPLILSHSGPE</sequence>
<keyword evidence="12" id="KW-0812">Transmembrane</keyword>
<keyword evidence="7 10" id="KW-0067">ATP-binding</keyword>
<dbReference type="Gene3D" id="1.10.510.10">
    <property type="entry name" value="Transferase(Phosphotransferase) domain 1"/>
    <property type="match status" value="1"/>
</dbReference>
<dbReference type="PROSITE" id="PS00107">
    <property type="entry name" value="PROTEIN_KINASE_ATP"/>
    <property type="match status" value="1"/>
</dbReference>
<dbReference type="CDD" id="cd07383">
    <property type="entry name" value="MPP_Dcr2"/>
    <property type="match status" value="1"/>
</dbReference>
<dbReference type="PANTHER" id="PTHR11584:SF369">
    <property type="entry name" value="MITOGEN-ACTIVATED PROTEIN KINASE KINASE KINASE 19-RELATED"/>
    <property type="match status" value="1"/>
</dbReference>
<comment type="similarity">
    <text evidence="1">Belongs to the protein kinase superfamily. STE Ser/Thr protein kinase family. MAP kinase kinase kinase subfamily.</text>
</comment>
<dbReference type="SUPFAM" id="SSF47769">
    <property type="entry name" value="SAM/Pointed domain"/>
    <property type="match status" value="1"/>
</dbReference>
<keyword evidence="4" id="KW-0808">Transferase</keyword>
<feature type="region of interest" description="Disordered" evidence="11">
    <location>
        <begin position="320"/>
        <end position="344"/>
    </location>
</feature>
<feature type="region of interest" description="Disordered" evidence="11">
    <location>
        <begin position="151"/>
        <end position="253"/>
    </location>
</feature>
<dbReference type="SUPFAM" id="SSF56300">
    <property type="entry name" value="Metallo-dependent phosphatases"/>
    <property type="match status" value="1"/>
</dbReference>
<accession>A0ABX8I776</accession>
<evidence type="ECO:0000256" key="10">
    <source>
        <dbReference type="PROSITE-ProRule" id="PRU10141"/>
    </source>
</evidence>
<dbReference type="InterPro" id="IPR017441">
    <property type="entry name" value="Protein_kinase_ATP_BS"/>
</dbReference>
<evidence type="ECO:0000256" key="7">
    <source>
        <dbReference type="ARBA" id="ARBA00022840"/>
    </source>
</evidence>
<dbReference type="InterPro" id="IPR029052">
    <property type="entry name" value="Metallo-depent_PP-like"/>
</dbReference>
<dbReference type="Proteomes" id="UP000825434">
    <property type="component" value="Chromosome 4"/>
</dbReference>
<dbReference type="Pfam" id="PF00149">
    <property type="entry name" value="Metallophos"/>
    <property type="match status" value="1"/>
</dbReference>
<evidence type="ECO:0000256" key="3">
    <source>
        <dbReference type="ARBA" id="ARBA00022527"/>
    </source>
</evidence>
<dbReference type="PROSITE" id="PS50011">
    <property type="entry name" value="PROTEIN_KINASE_DOM"/>
    <property type="match status" value="1"/>
</dbReference>
<comment type="catalytic activity">
    <reaction evidence="9">
        <text>L-seryl-[protein] + ATP = O-phospho-L-seryl-[protein] + ADP + H(+)</text>
        <dbReference type="Rhea" id="RHEA:17989"/>
        <dbReference type="Rhea" id="RHEA-COMP:9863"/>
        <dbReference type="Rhea" id="RHEA-COMP:11604"/>
        <dbReference type="ChEBI" id="CHEBI:15378"/>
        <dbReference type="ChEBI" id="CHEBI:29999"/>
        <dbReference type="ChEBI" id="CHEBI:30616"/>
        <dbReference type="ChEBI" id="CHEBI:83421"/>
        <dbReference type="ChEBI" id="CHEBI:456216"/>
        <dbReference type="EC" id="2.7.11.25"/>
    </reaction>
</comment>
<evidence type="ECO:0000256" key="2">
    <source>
        <dbReference type="ARBA" id="ARBA00012406"/>
    </source>
</evidence>
<feature type="binding site" evidence="10">
    <location>
        <position position="1147"/>
    </location>
    <ligand>
        <name>ATP</name>
        <dbReference type="ChEBI" id="CHEBI:30616"/>
    </ligand>
</feature>
<dbReference type="EMBL" id="CP076664">
    <property type="protein sequence ID" value="QWU89121.1"/>
    <property type="molecule type" value="Genomic_DNA"/>
</dbReference>
<dbReference type="EC" id="2.7.11.25" evidence="2"/>
<dbReference type="Gene3D" id="3.60.21.10">
    <property type="match status" value="1"/>
</dbReference>
<dbReference type="InterPro" id="IPR004843">
    <property type="entry name" value="Calcineurin-like_PHP"/>
</dbReference>
<feature type="compositionally biased region" description="Acidic residues" evidence="11">
    <location>
        <begin position="235"/>
        <end position="244"/>
    </location>
</feature>
<feature type="compositionally biased region" description="Basic and acidic residues" evidence="11">
    <location>
        <begin position="151"/>
        <end position="219"/>
    </location>
</feature>
<feature type="domain" description="Protein kinase" evidence="13">
    <location>
        <begin position="1118"/>
        <end position="1384"/>
    </location>
</feature>
<protein>
    <recommendedName>
        <fullName evidence="2">mitogen-activated protein kinase kinase kinase</fullName>
        <ecNumber evidence="2">2.7.11.25</ecNumber>
    </recommendedName>
</protein>
<evidence type="ECO:0000256" key="8">
    <source>
        <dbReference type="ARBA" id="ARBA00047559"/>
    </source>
</evidence>
<dbReference type="Gene3D" id="1.10.150.50">
    <property type="entry name" value="Transcription Factor, Ets-1"/>
    <property type="match status" value="1"/>
</dbReference>
<dbReference type="InterPro" id="IPR000719">
    <property type="entry name" value="Prot_kinase_dom"/>
</dbReference>
<dbReference type="SMART" id="SM00454">
    <property type="entry name" value="SAM"/>
    <property type="match status" value="1"/>
</dbReference>
<dbReference type="Gene3D" id="3.10.20.90">
    <property type="entry name" value="Phosphatidylinositol 3-kinase Catalytic Subunit, Chain A, domain 1"/>
    <property type="match status" value="1"/>
</dbReference>
<feature type="region of interest" description="Disordered" evidence="11">
    <location>
        <begin position="795"/>
        <end position="817"/>
    </location>
</feature>
<comment type="catalytic activity">
    <reaction evidence="8">
        <text>L-threonyl-[protein] + ATP = O-phospho-L-threonyl-[protein] + ADP + H(+)</text>
        <dbReference type="Rhea" id="RHEA:46608"/>
        <dbReference type="Rhea" id="RHEA-COMP:11060"/>
        <dbReference type="Rhea" id="RHEA-COMP:11605"/>
        <dbReference type="ChEBI" id="CHEBI:15378"/>
        <dbReference type="ChEBI" id="CHEBI:30013"/>
        <dbReference type="ChEBI" id="CHEBI:30616"/>
        <dbReference type="ChEBI" id="CHEBI:61977"/>
        <dbReference type="ChEBI" id="CHEBI:456216"/>
        <dbReference type="EC" id="2.7.11.25"/>
    </reaction>
</comment>
<organism evidence="15 16">
    <name type="scientific">Candidozyma haemuli</name>
    <dbReference type="NCBI Taxonomy" id="45357"/>
    <lineage>
        <taxon>Eukaryota</taxon>
        <taxon>Fungi</taxon>
        <taxon>Dikarya</taxon>
        <taxon>Ascomycota</taxon>
        <taxon>Saccharomycotina</taxon>
        <taxon>Pichiomycetes</taxon>
        <taxon>Metschnikowiaceae</taxon>
        <taxon>Candidozyma</taxon>
    </lineage>
</organism>
<dbReference type="PANTHER" id="PTHR11584">
    <property type="entry name" value="SERINE/THREONINE PROTEIN KINASE"/>
    <property type="match status" value="1"/>
</dbReference>
<dbReference type="InterPro" id="IPR001660">
    <property type="entry name" value="SAM"/>
</dbReference>
<proteinExistence type="inferred from homology"/>
<dbReference type="PROSITE" id="PS00108">
    <property type="entry name" value="PROTEIN_KINASE_ST"/>
    <property type="match status" value="1"/>
</dbReference>
<keyword evidence="6" id="KW-0418">Kinase</keyword>
<keyword evidence="16" id="KW-1185">Reference proteome</keyword>
<dbReference type="InterPro" id="IPR008271">
    <property type="entry name" value="Ser/Thr_kinase_AS"/>
</dbReference>
<evidence type="ECO:0000259" key="13">
    <source>
        <dbReference type="PROSITE" id="PS50011"/>
    </source>
</evidence>
<reference evidence="15 16" key="1">
    <citation type="submission" date="2021-06" db="EMBL/GenBank/DDBJ databases">
        <title>Candida outbreak in Lebanon.</title>
        <authorList>
            <person name="Finianos M."/>
        </authorList>
    </citation>
    <scope>NUCLEOTIDE SEQUENCE [LARGE SCALE GENOMIC DNA]</scope>
    <source>
        <strain evidence="15">CA3LBN</strain>
    </source>
</reference>
<evidence type="ECO:0000256" key="6">
    <source>
        <dbReference type="ARBA" id="ARBA00022777"/>
    </source>
</evidence>
<dbReference type="Pfam" id="PF00069">
    <property type="entry name" value="Pkinase"/>
    <property type="match status" value="1"/>
</dbReference>
<gene>
    <name evidence="15" type="ORF">CA3LBN_003444</name>
</gene>
<dbReference type="SUPFAM" id="SSF56112">
    <property type="entry name" value="Protein kinase-like (PK-like)"/>
    <property type="match status" value="1"/>
</dbReference>
<evidence type="ECO:0000256" key="11">
    <source>
        <dbReference type="SAM" id="MobiDB-lite"/>
    </source>
</evidence>
<keyword evidence="5 10" id="KW-0547">Nucleotide-binding</keyword>
<evidence type="ECO:0000256" key="1">
    <source>
        <dbReference type="ARBA" id="ARBA00006529"/>
    </source>
</evidence>
<feature type="transmembrane region" description="Helical" evidence="12">
    <location>
        <begin position="12"/>
        <end position="29"/>
    </location>
</feature>